<protein>
    <recommendedName>
        <fullName evidence="12">PX domain-containing protein</fullName>
    </recommendedName>
</protein>
<dbReference type="InterPro" id="IPR001683">
    <property type="entry name" value="PX_dom"/>
</dbReference>
<dbReference type="PANTHER" id="PTHR46209">
    <property type="entry name" value="PX DOMAIN-CONTAINING PROTEIN"/>
    <property type="match status" value="1"/>
</dbReference>
<gene>
    <name evidence="13" type="ORF">QYF61_006593</name>
</gene>
<evidence type="ECO:0000256" key="8">
    <source>
        <dbReference type="ARBA" id="ARBA00023121"/>
    </source>
</evidence>
<organism evidence="13 14">
    <name type="scientific">Mycteria americana</name>
    <name type="common">Wood stork</name>
    <dbReference type="NCBI Taxonomy" id="33587"/>
    <lineage>
        <taxon>Eukaryota</taxon>
        <taxon>Metazoa</taxon>
        <taxon>Chordata</taxon>
        <taxon>Craniata</taxon>
        <taxon>Vertebrata</taxon>
        <taxon>Euteleostomi</taxon>
        <taxon>Archelosauria</taxon>
        <taxon>Archosauria</taxon>
        <taxon>Dinosauria</taxon>
        <taxon>Saurischia</taxon>
        <taxon>Theropoda</taxon>
        <taxon>Coelurosauria</taxon>
        <taxon>Aves</taxon>
        <taxon>Neognathae</taxon>
        <taxon>Neoaves</taxon>
        <taxon>Aequornithes</taxon>
        <taxon>Ciconiiformes</taxon>
        <taxon>Ciconiidae</taxon>
        <taxon>Mycteria</taxon>
    </lineage>
</organism>
<comment type="caution">
    <text evidence="13">The sequence shown here is derived from an EMBL/GenBank/DDBJ whole genome shotgun (WGS) entry which is preliminary data.</text>
</comment>
<dbReference type="FunFam" id="3.30.1520.10:FF:000012">
    <property type="entry name" value="Sorting nexin 10"/>
    <property type="match status" value="1"/>
</dbReference>
<evidence type="ECO:0000256" key="2">
    <source>
        <dbReference type="ARBA" id="ARBA00004496"/>
    </source>
</evidence>
<evidence type="ECO:0000313" key="13">
    <source>
        <dbReference type="EMBL" id="KAK4826241.1"/>
    </source>
</evidence>
<evidence type="ECO:0000256" key="11">
    <source>
        <dbReference type="SAM" id="MobiDB-lite"/>
    </source>
</evidence>
<keyword evidence="6" id="KW-0967">Endosome</keyword>
<dbReference type="Proteomes" id="UP001333110">
    <property type="component" value="Unassembled WGS sequence"/>
</dbReference>
<proteinExistence type="inferred from homology"/>
<evidence type="ECO:0000256" key="6">
    <source>
        <dbReference type="ARBA" id="ARBA00022753"/>
    </source>
</evidence>
<evidence type="ECO:0000256" key="7">
    <source>
        <dbReference type="ARBA" id="ARBA00022927"/>
    </source>
</evidence>
<dbReference type="Gene3D" id="3.30.1520.10">
    <property type="entry name" value="Phox-like domain"/>
    <property type="match status" value="1"/>
</dbReference>
<reference evidence="13 14" key="1">
    <citation type="journal article" date="2023" name="J. Hered.">
        <title>Chromosome-level genome of the wood stork (Mycteria americana) provides insight into avian chromosome evolution.</title>
        <authorList>
            <person name="Flamio R. Jr."/>
            <person name="Ramstad K.M."/>
        </authorList>
    </citation>
    <scope>NUCLEOTIDE SEQUENCE [LARGE SCALE GENOMIC DNA]</scope>
    <source>
        <strain evidence="13">JAX WOST 10</strain>
    </source>
</reference>
<sequence>MRQRGRIHLLPHGILDTGLESLIRCVKSVFGEINSVVCGTAEQSRESFRLPLSSEINCLIFIMRLQEFVTVLVRDPRTQKEDSWHSYIDYEIFIHTNSMCFTRKTSCVRRRFREFVWLRQRLQSNAVLIQLPELPSKTPFFNMNNPHHVDHRRQGLQEFLEKILQDALLLSDSRLHLFLQTQLSPEDMEACVSGQTKYSVADAIHKFASLNRRFPIEDEERKKGKNDADSDSER</sequence>
<dbReference type="GO" id="GO:1901981">
    <property type="term" value="F:phosphatidylinositol phosphate binding"/>
    <property type="evidence" value="ECO:0007669"/>
    <property type="project" value="TreeGrafter"/>
</dbReference>
<comment type="subcellular location">
    <subcellularLocation>
        <location evidence="2">Cytoplasm</location>
    </subcellularLocation>
    <subcellularLocation>
        <location evidence="10">Endomembrane system</location>
        <topology evidence="10">Peripheral membrane protein</topology>
        <orientation evidence="10">Cytoplasmic side</orientation>
    </subcellularLocation>
    <subcellularLocation>
        <location evidence="1">Endosome</location>
    </subcellularLocation>
</comment>
<keyword evidence="4" id="KW-0813">Transport</keyword>
<evidence type="ECO:0000259" key="12">
    <source>
        <dbReference type="PROSITE" id="PS50195"/>
    </source>
</evidence>
<keyword evidence="5" id="KW-0963">Cytoplasm</keyword>
<keyword evidence="9" id="KW-0472">Membrane</keyword>
<dbReference type="SMART" id="SM00312">
    <property type="entry name" value="PX"/>
    <property type="match status" value="1"/>
</dbReference>
<dbReference type="InterPro" id="IPR036871">
    <property type="entry name" value="PX_dom_sf"/>
</dbReference>
<dbReference type="EMBL" id="JAUNZN010000002">
    <property type="protein sequence ID" value="KAK4826241.1"/>
    <property type="molecule type" value="Genomic_DNA"/>
</dbReference>
<dbReference type="AlphaFoldDB" id="A0AAN7NJW3"/>
<accession>A0AAN7NJW3</accession>
<dbReference type="GO" id="GO:0060271">
    <property type="term" value="P:cilium assembly"/>
    <property type="evidence" value="ECO:0007669"/>
    <property type="project" value="TreeGrafter"/>
</dbReference>
<evidence type="ECO:0000313" key="14">
    <source>
        <dbReference type="Proteomes" id="UP001333110"/>
    </source>
</evidence>
<evidence type="ECO:0000256" key="5">
    <source>
        <dbReference type="ARBA" id="ARBA00022490"/>
    </source>
</evidence>
<keyword evidence="7" id="KW-0653">Protein transport</keyword>
<dbReference type="GO" id="GO:0006886">
    <property type="term" value="P:intracellular protein transport"/>
    <property type="evidence" value="ECO:0007669"/>
    <property type="project" value="InterPro"/>
</dbReference>
<evidence type="ECO:0000256" key="9">
    <source>
        <dbReference type="ARBA" id="ARBA00023136"/>
    </source>
</evidence>
<name>A0AAN7NJW3_MYCAM</name>
<evidence type="ECO:0000256" key="4">
    <source>
        <dbReference type="ARBA" id="ARBA00022448"/>
    </source>
</evidence>
<evidence type="ECO:0000256" key="10">
    <source>
        <dbReference type="ARBA" id="ARBA00029433"/>
    </source>
</evidence>
<feature type="region of interest" description="Disordered" evidence="11">
    <location>
        <begin position="215"/>
        <end position="234"/>
    </location>
</feature>
<dbReference type="PROSITE" id="PS50195">
    <property type="entry name" value="PX"/>
    <property type="match status" value="1"/>
</dbReference>
<keyword evidence="8" id="KW-0446">Lipid-binding</keyword>
<dbReference type="GO" id="GO:0005768">
    <property type="term" value="C:endosome"/>
    <property type="evidence" value="ECO:0007669"/>
    <property type="project" value="UniProtKB-SubCell"/>
</dbReference>
<feature type="domain" description="PX" evidence="12">
    <location>
        <begin position="68"/>
        <end position="185"/>
    </location>
</feature>
<keyword evidence="14" id="KW-1185">Reference proteome</keyword>
<dbReference type="InterPro" id="IPR043544">
    <property type="entry name" value="SNX10/11"/>
</dbReference>
<dbReference type="CDD" id="cd06898">
    <property type="entry name" value="PX_SNX10"/>
    <property type="match status" value="1"/>
</dbReference>
<dbReference type="PANTHER" id="PTHR46209:SF2">
    <property type="entry name" value="SORTING NEXIN-10"/>
    <property type="match status" value="1"/>
</dbReference>
<evidence type="ECO:0000256" key="3">
    <source>
        <dbReference type="ARBA" id="ARBA00010883"/>
    </source>
</evidence>
<dbReference type="Pfam" id="PF00787">
    <property type="entry name" value="PX"/>
    <property type="match status" value="1"/>
</dbReference>
<dbReference type="GO" id="GO:0016050">
    <property type="term" value="P:vesicle organization"/>
    <property type="evidence" value="ECO:0007669"/>
    <property type="project" value="TreeGrafter"/>
</dbReference>
<comment type="similarity">
    <text evidence="3">Belongs to the sorting nexin family.</text>
</comment>
<dbReference type="SUPFAM" id="SSF64268">
    <property type="entry name" value="PX domain"/>
    <property type="match status" value="1"/>
</dbReference>
<evidence type="ECO:0000256" key="1">
    <source>
        <dbReference type="ARBA" id="ARBA00004177"/>
    </source>
</evidence>